<evidence type="ECO:0000259" key="7">
    <source>
        <dbReference type="Pfam" id="PF01028"/>
    </source>
</evidence>
<dbReference type="GO" id="GO:0003917">
    <property type="term" value="F:DNA topoisomerase type I (single strand cut, ATP-independent) activity"/>
    <property type="evidence" value="ECO:0007669"/>
    <property type="project" value="UniProtKB-EC"/>
</dbReference>
<keyword evidence="4" id="KW-0799">Topoisomerase</keyword>
<dbReference type="EMBL" id="JSVA01000014">
    <property type="protein sequence ID" value="KOF02362.1"/>
    <property type="molecule type" value="Genomic_DNA"/>
</dbReference>
<dbReference type="PATRIC" id="fig|1566026.4.peg.873"/>
<comment type="similarity">
    <text evidence="2">Belongs to the type IB topoisomerase family.</text>
</comment>
<feature type="domain" description="DNA topoisomerase I catalytic core eukaryotic-type" evidence="7">
    <location>
        <begin position="102"/>
        <end position="315"/>
    </location>
</feature>
<organism evidence="9 10">
    <name type="scientific">Roseivirga seohaensis subsp. aquiponti</name>
    <dbReference type="NCBI Taxonomy" id="1566026"/>
    <lineage>
        <taxon>Bacteria</taxon>
        <taxon>Pseudomonadati</taxon>
        <taxon>Bacteroidota</taxon>
        <taxon>Cytophagia</taxon>
        <taxon>Cytophagales</taxon>
        <taxon>Roseivirgaceae</taxon>
        <taxon>Roseivirga</taxon>
    </lineage>
</organism>
<protein>
    <recommendedName>
        <fullName evidence="3">DNA topoisomerase</fullName>
        <ecNumber evidence="3">5.6.2.1</ecNumber>
    </recommendedName>
</protein>
<dbReference type="PROSITE" id="PS52038">
    <property type="entry name" value="TOPO_IB_2"/>
    <property type="match status" value="1"/>
</dbReference>
<dbReference type="Gene3D" id="3.30.66.10">
    <property type="entry name" value="DNA topoisomerase I domain"/>
    <property type="match status" value="1"/>
</dbReference>
<gene>
    <name evidence="9" type="ORF">OB69_12880</name>
</gene>
<comment type="caution">
    <text evidence="9">The sequence shown here is derived from an EMBL/GenBank/DDBJ whole genome shotgun (WGS) entry which is preliminary data.</text>
</comment>
<evidence type="ECO:0000256" key="6">
    <source>
        <dbReference type="ARBA" id="ARBA00023235"/>
    </source>
</evidence>
<dbReference type="InterPro" id="IPR001631">
    <property type="entry name" value="TopoI"/>
</dbReference>
<evidence type="ECO:0000256" key="1">
    <source>
        <dbReference type="ARBA" id="ARBA00000213"/>
    </source>
</evidence>
<dbReference type="InterPro" id="IPR035447">
    <property type="entry name" value="DNA_topo_I_N_sf"/>
</dbReference>
<dbReference type="GO" id="GO:0003677">
    <property type="term" value="F:DNA binding"/>
    <property type="evidence" value="ECO:0007669"/>
    <property type="project" value="UniProtKB-KW"/>
</dbReference>
<sequence>MLTQSHQLMSPLENCPHNIQYISDECNGFKRIPKGDKFIYKTKNGKVVKKKSLLKRFDSLVIPPMWTEVWICEHEFGHLQATGYDQKLRKQYIYHPLWIDFRQKQKYAKLFKFGQILPVIRRQAMQDIQLKGWPKKKILAVLVSLLDQHYIRIGNQVYRKENETYGLTTLRRKHLEDEGSKLKLSYKAKSGKYRNITIKNQKLANLIRKSSELPGYEVFRYIDEHGKSQKLDSSDVNEYLYNITESHFTAKDFRTWGGTVVAIDSYPAALKVVEENTRLNLETTIVKKVAKVLGNTIATCREYYIHPKVLKILTQGELAQYEQKKPPKVKYQKELRKNELLALSMIHNK</sequence>
<dbReference type="Gene3D" id="1.10.132.120">
    <property type="match status" value="1"/>
</dbReference>
<evidence type="ECO:0000256" key="5">
    <source>
        <dbReference type="ARBA" id="ARBA00023125"/>
    </source>
</evidence>
<dbReference type="EC" id="5.6.2.1" evidence="3"/>
<reference evidence="10" key="1">
    <citation type="submission" date="2014-11" db="EMBL/GenBank/DDBJ databases">
        <title>Genome sequencing of Roseivirga sp. D-25.</title>
        <authorList>
            <person name="Selvaratnam C."/>
            <person name="Thevarajoo S."/>
            <person name="Goh K.M."/>
            <person name="Eee R."/>
            <person name="Chan K.-G."/>
            <person name="Chong C.S."/>
        </authorList>
    </citation>
    <scope>NUCLEOTIDE SEQUENCE [LARGE SCALE GENOMIC DNA]</scope>
    <source>
        <strain evidence="10">D-25</strain>
    </source>
</reference>
<evidence type="ECO:0000313" key="9">
    <source>
        <dbReference type="EMBL" id="KOF02362.1"/>
    </source>
</evidence>
<dbReference type="Gene3D" id="3.90.15.10">
    <property type="entry name" value="Topoisomerase I, Chain A, domain 3"/>
    <property type="match status" value="1"/>
</dbReference>
<keyword evidence="10" id="KW-1185">Reference proteome</keyword>
<evidence type="ECO:0000259" key="8">
    <source>
        <dbReference type="Pfam" id="PF21338"/>
    </source>
</evidence>
<accession>A0A0L8AJE8</accession>
<evidence type="ECO:0000256" key="4">
    <source>
        <dbReference type="ARBA" id="ARBA00023029"/>
    </source>
</evidence>
<keyword evidence="5" id="KW-0238">DNA-binding</keyword>
<dbReference type="SUPFAM" id="SSF55869">
    <property type="entry name" value="DNA topoisomerase I domain"/>
    <property type="match status" value="1"/>
</dbReference>
<dbReference type="Pfam" id="PF01028">
    <property type="entry name" value="Topoisom_I"/>
    <property type="match status" value="1"/>
</dbReference>
<evidence type="ECO:0000256" key="3">
    <source>
        <dbReference type="ARBA" id="ARBA00012891"/>
    </source>
</evidence>
<dbReference type="AlphaFoldDB" id="A0A0L8AJE8"/>
<dbReference type="InterPro" id="IPR011010">
    <property type="entry name" value="DNA_brk_join_enz"/>
</dbReference>
<evidence type="ECO:0000313" key="10">
    <source>
        <dbReference type="Proteomes" id="UP000036908"/>
    </source>
</evidence>
<dbReference type="SUPFAM" id="SSF56349">
    <property type="entry name" value="DNA breaking-rejoining enzymes"/>
    <property type="match status" value="1"/>
</dbReference>
<dbReference type="InterPro" id="IPR014711">
    <property type="entry name" value="TopoI_cat_a-hlx-sub_euk"/>
</dbReference>
<dbReference type="InterPro" id="IPR049331">
    <property type="entry name" value="Top1B_N_bact"/>
</dbReference>
<keyword evidence="6 9" id="KW-0413">Isomerase</keyword>
<dbReference type="GO" id="GO:0006265">
    <property type="term" value="P:DNA topological change"/>
    <property type="evidence" value="ECO:0007669"/>
    <property type="project" value="InterPro"/>
</dbReference>
<dbReference type="PRINTS" id="PR00416">
    <property type="entry name" value="EUTPISMRASEI"/>
</dbReference>
<evidence type="ECO:0000256" key="2">
    <source>
        <dbReference type="ARBA" id="ARBA00006645"/>
    </source>
</evidence>
<name>A0A0L8AJE8_9BACT</name>
<proteinExistence type="inferred from homology"/>
<dbReference type="Pfam" id="PF21338">
    <property type="entry name" value="Top1B_N_bact"/>
    <property type="match status" value="1"/>
</dbReference>
<dbReference type="InterPro" id="IPR013500">
    <property type="entry name" value="TopoI_cat_euk"/>
</dbReference>
<comment type="catalytic activity">
    <reaction evidence="1">
        <text>ATP-independent breakage of single-stranded DNA, followed by passage and rejoining.</text>
        <dbReference type="EC" id="5.6.2.1"/>
    </reaction>
</comment>
<feature type="domain" description="DNA topoisomerase IB N-terminal" evidence="8">
    <location>
        <begin position="37"/>
        <end position="85"/>
    </location>
</feature>
<dbReference type="Proteomes" id="UP000036908">
    <property type="component" value="Unassembled WGS sequence"/>
</dbReference>